<reference evidence="5 6" key="1">
    <citation type="submission" date="2019-08" db="EMBL/GenBank/DDBJ databases">
        <title>In-depth cultivation of the pig gut microbiome towards novel bacterial diversity and tailored functional studies.</title>
        <authorList>
            <person name="Wylensek D."/>
            <person name="Hitch T.C.A."/>
            <person name="Clavel T."/>
        </authorList>
    </citation>
    <scope>NUCLEOTIDE SEQUENCE [LARGE SCALE GENOMIC DNA]</scope>
    <source>
        <strain evidence="5 6">Oil+RF-744-WCA-WT-11</strain>
    </source>
</reference>
<evidence type="ECO:0000313" key="5">
    <source>
        <dbReference type="EMBL" id="MSS13476.1"/>
    </source>
</evidence>
<keyword evidence="6" id="KW-1185">Reference proteome</keyword>
<proteinExistence type="predicted"/>
<keyword evidence="2" id="KW-0238">DNA-binding</keyword>
<dbReference type="SMART" id="SM00354">
    <property type="entry name" value="HTH_LACI"/>
    <property type="match status" value="1"/>
</dbReference>
<protein>
    <submittedName>
        <fullName evidence="5">LacI family transcriptional regulator</fullName>
    </submittedName>
</protein>
<evidence type="ECO:0000313" key="6">
    <source>
        <dbReference type="Proteomes" id="UP000481852"/>
    </source>
</evidence>
<dbReference type="InterPro" id="IPR000843">
    <property type="entry name" value="HTH_LacI"/>
</dbReference>
<dbReference type="Proteomes" id="UP000481852">
    <property type="component" value="Unassembled WGS sequence"/>
</dbReference>
<keyword evidence="3" id="KW-0804">Transcription</keyword>
<dbReference type="RefSeq" id="WP_154521376.1">
    <property type="nucleotide sequence ID" value="NZ_JAXFDQ010000009.1"/>
</dbReference>
<dbReference type="GO" id="GO:0003700">
    <property type="term" value="F:DNA-binding transcription factor activity"/>
    <property type="evidence" value="ECO:0007669"/>
    <property type="project" value="TreeGrafter"/>
</dbReference>
<gene>
    <name evidence="5" type="ORF">FYJ35_00145</name>
</gene>
<dbReference type="PROSITE" id="PS50932">
    <property type="entry name" value="HTH_LACI_2"/>
    <property type="match status" value="1"/>
</dbReference>
<dbReference type="CDD" id="cd06267">
    <property type="entry name" value="PBP1_LacI_sugar_binding-like"/>
    <property type="match status" value="1"/>
</dbReference>
<dbReference type="PANTHER" id="PTHR30146:SF109">
    <property type="entry name" value="HTH-TYPE TRANSCRIPTIONAL REGULATOR GALS"/>
    <property type="match status" value="1"/>
</dbReference>
<comment type="caution">
    <text evidence="5">The sequence shown here is derived from an EMBL/GenBank/DDBJ whole genome shotgun (WGS) entry which is preliminary data.</text>
</comment>
<dbReference type="AlphaFoldDB" id="A0A6L5X3D9"/>
<accession>A0A6L5X3D9</accession>
<dbReference type="Pfam" id="PF00356">
    <property type="entry name" value="LacI"/>
    <property type="match status" value="1"/>
</dbReference>
<dbReference type="InterPro" id="IPR046335">
    <property type="entry name" value="LacI/GalR-like_sensor"/>
</dbReference>
<evidence type="ECO:0000256" key="3">
    <source>
        <dbReference type="ARBA" id="ARBA00023163"/>
    </source>
</evidence>
<dbReference type="SUPFAM" id="SSF53822">
    <property type="entry name" value="Periplasmic binding protein-like I"/>
    <property type="match status" value="1"/>
</dbReference>
<evidence type="ECO:0000259" key="4">
    <source>
        <dbReference type="PROSITE" id="PS50932"/>
    </source>
</evidence>
<dbReference type="Pfam" id="PF13377">
    <property type="entry name" value="Peripla_BP_3"/>
    <property type="match status" value="1"/>
</dbReference>
<dbReference type="EMBL" id="VULZ01000001">
    <property type="protein sequence ID" value="MSS13476.1"/>
    <property type="molecule type" value="Genomic_DNA"/>
</dbReference>
<keyword evidence="1" id="KW-0805">Transcription regulation</keyword>
<evidence type="ECO:0000256" key="2">
    <source>
        <dbReference type="ARBA" id="ARBA00023125"/>
    </source>
</evidence>
<dbReference type="InterPro" id="IPR010982">
    <property type="entry name" value="Lambda_DNA-bd_dom_sf"/>
</dbReference>
<sequence>MEQITIKEIAKICGVGVSTVSRAINNHPDINPETKKKILDTITEYQYIPNNSARNLKRSESNTIAVLAKGISNPLFGAMVQMLERDILGKQYLFVLQQVDEEENEIEAAIRLEKEKRLKGIIFLGGASHPREDLLHQLTVPYVICTVNAVLGESLDNFGVVSIDDEAESYRMVDYLCRMGHRRIAILTSLARDSSIGTLRLEGYKRALRDNGIEYDESLVVTMDPDEQTYTMQNGYQQTRRLLNRGVPFTAVYAIADVIAIGACKAIFDAGMKVPEDVSVAGFDGLDQALYYQPSLTTIEQPIREMTTEASRILFELINEKTGRRYRIFPAKLREGQSVRRISG</sequence>
<organism evidence="5 6">
    <name type="scientific">Porcincola intestinalis</name>
    <dbReference type="NCBI Taxonomy" id="2606632"/>
    <lineage>
        <taxon>Bacteria</taxon>
        <taxon>Bacillati</taxon>
        <taxon>Bacillota</taxon>
        <taxon>Clostridia</taxon>
        <taxon>Lachnospirales</taxon>
        <taxon>Lachnospiraceae</taxon>
        <taxon>Porcincola</taxon>
    </lineage>
</organism>
<feature type="domain" description="HTH lacI-type" evidence="4">
    <location>
        <begin position="4"/>
        <end position="58"/>
    </location>
</feature>
<dbReference type="CDD" id="cd01392">
    <property type="entry name" value="HTH_LacI"/>
    <property type="match status" value="1"/>
</dbReference>
<dbReference type="SUPFAM" id="SSF47413">
    <property type="entry name" value="lambda repressor-like DNA-binding domains"/>
    <property type="match status" value="1"/>
</dbReference>
<dbReference type="PANTHER" id="PTHR30146">
    <property type="entry name" value="LACI-RELATED TRANSCRIPTIONAL REPRESSOR"/>
    <property type="match status" value="1"/>
</dbReference>
<dbReference type="Gene3D" id="3.40.50.2300">
    <property type="match status" value="2"/>
</dbReference>
<name>A0A6L5X3D9_9FIRM</name>
<dbReference type="Gene3D" id="1.10.260.40">
    <property type="entry name" value="lambda repressor-like DNA-binding domains"/>
    <property type="match status" value="1"/>
</dbReference>
<dbReference type="GO" id="GO:0000976">
    <property type="term" value="F:transcription cis-regulatory region binding"/>
    <property type="evidence" value="ECO:0007669"/>
    <property type="project" value="TreeGrafter"/>
</dbReference>
<dbReference type="InterPro" id="IPR028082">
    <property type="entry name" value="Peripla_BP_I"/>
</dbReference>
<evidence type="ECO:0000256" key="1">
    <source>
        <dbReference type="ARBA" id="ARBA00023015"/>
    </source>
</evidence>